<gene>
    <name evidence="1" type="ORF">OV079_31675</name>
</gene>
<reference evidence="1" key="1">
    <citation type="submission" date="2022-11" db="EMBL/GenBank/DDBJ databases">
        <title>Minimal conservation of predation-associated metabolite biosynthetic gene clusters underscores biosynthetic potential of Myxococcota including descriptions for ten novel species: Archangium lansinium sp. nov., Myxococcus landrumus sp. nov., Nannocystis bai.</title>
        <authorList>
            <person name="Ahearne A."/>
            <person name="Stevens C."/>
            <person name="Phillips K."/>
        </authorList>
    </citation>
    <scope>NUCLEOTIDE SEQUENCE</scope>
    <source>
        <strain evidence="1">Na p29</strain>
    </source>
</reference>
<proteinExistence type="predicted"/>
<keyword evidence="2" id="KW-1185">Reference proteome</keyword>
<comment type="caution">
    <text evidence="1">The sequence shown here is derived from an EMBL/GenBank/DDBJ whole genome shotgun (WGS) entry which is preliminary data.</text>
</comment>
<sequence>MGRAALRPHRLRRGLREFLVEIAAQSATICGVCGGAGYHHCLDGWEETICDACRARAEMQIDGPPGSDDDFER</sequence>
<dbReference type="EMBL" id="JAPNKE010000002">
    <property type="protein sequence ID" value="MCY1010045.1"/>
    <property type="molecule type" value="Genomic_DNA"/>
</dbReference>
<protein>
    <submittedName>
        <fullName evidence="1">Uncharacterized protein</fullName>
    </submittedName>
</protein>
<accession>A0A9X3J0H0</accession>
<evidence type="ECO:0000313" key="1">
    <source>
        <dbReference type="EMBL" id="MCY1010045.1"/>
    </source>
</evidence>
<organism evidence="1 2">
    <name type="scientific">Nannocystis pusilla</name>
    <dbReference type="NCBI Taxonomy" id="889268"/>
    <lineage>
        <taxon>Bacteria</taxon>
        <taxon>Pseudomonadati</taxon>
        <taxon>Myxococcota</taxon>
        <taxon>Polyangia</taxon>
        <taxon>Nannocystales</taxon>
        <taxon>Nannocystaceae</taxon>
        <taxon>Nannocystis</taxon>
    </lineage>
</organism>
<evidence type="ECO:0000313" key="2">
    <source>
        <dbReference type="Proteomes" id="UP001150924"/>
    </source>
</evidence>
<name>A0A9X3J0H0_9BACT</name>
<dbReference type="Proteomes" id="UP001150924">
    <property type="component" value="Unassembled WGS sequence"/>
</dbReference>
<dbReference type="AlphaFoldDB" id="A0A9X3J0H0"/>
<dbReference type="RefSeq" id="WP_267772833.1">
    <property type="nucleotide sequence ID" value="NZ_JAPNKE010000002.1"/>
</dbReference>